<evidence type="ECO:0000313" key="8">
    <source>
        <dbReference type="Proteomes" id="UP000603602"/>
    </source>
</evidence>
<accession>A0ABR9BAF6</accession>
<evidence type="ECO:0000259" key="6">
    <source>
        <dbReference type="Pfam" id="PF02826"/>
    </source>
</evidence>
<dbReference type="InterPro" id="IPR006140">
    <property type="entry name" value="D-isomer_DH_NAD-bd"/>
</dbReference>
<organism evidence="7 8">
    <name type="scientific">Thauera sedimentorum</name>
    <dbReference type="NCBI Taxonomy" id="2767595"/>
    <lineage>
        <taxon>Bacteria</taxon>
        <taxon>Pseudomonadati</taxon>
        <taxon>Pseudomonadota</taxon>
        <taxon>Betaproteobacteria</taxon>
        <taxon>Rhodocyclales</taxon>
        <taxon>Zoogloeaceae</taxon>
        <taxon>Thauera</taxon>
    </lineage>
</organism>
<evidence type="ECO:0000256" key="1">
    <source>
        <dbReference type="ARBA" id="ARBA00005854"/>
    </source>
</evidence>
<evidence type="ECO:0000313" key="7">
    <source>
        <dbReference type="EMBL" id="MBD8503186.1"/>
    </source>
</evidence>
<keyword evidence="8" id="KW-1185">Reference proteome</keyword>
<dbReference type="InterPro" id="IPR036291">
    <property type="entry name" value="NAD(P)-bd_dom_sf"/>
</dbReference>
<keyword evidence="2 4" id="KW-0560">Oxidoreductase</keyword>
<dbReference type="InterPro" id="IPR050418">
    <property type="entry name" value="D-iso_2-hydroxyacid_DH_PdxB"/>
</dbReference>
<dbReference type="EMBL" id="JACYTO010000002">
    <property type="protein sequence ID" value="MBD8503186.1"/>
    <property type="molecule type" value="Genomic_DNA"/>
</dbReference>
<dbReference type="PROSITE" id="PS00670">
    <property type="entry name" value="D_2_HYDROXYACID_DH_2"/>
    <property type="match status" value="1"/>
</dbReference>
<name>A0ABR9BAF6_9RHOO</name>
<comment type="caution">
    <text evidence="7">The sequence shown here is derived from an EMBL/GenBank/DDBJ whole genome shotgun (WGS) entry which is preliminary data.</text>
</comment>
<dbReference type="PANTHER" id="PTHR43761">
    <property type="entry name" value="D-ISOMER SPECIFIC 2-HYDROXYACID DEHYDROGENASE FAMILY PROTEIN (AFU_ORTHOLOGUE AFUA_1G13630)"/>
    <property type="match status" value="1"/>
</dbReference>
<reference evidence="8" key="1">
    <citation type="submission" date="2023-07" db="EMBL/GenBank/DDBJ databases">
        <title>Thauera sp. CAU 1555 isolated from sand of Yaerae Beach.</title>
        <authorList>
            <person name="Kim W."/>
        </authorList>
    </citation>
    <scope>NUCLEOTIDE SEQUENCE [LARGE SCALE GENOMIC DNA]</scope>
    <source>
        <strain evidence="8">CAU 1555</strain>
    </source>
</reference>
<dbReference type="Gene3D" id="3.40.50.720">
    <property type="entry name" value="NAD(P)-binding Rossmann-like Domain"/>
    <property type="match status" value="2"/>
</dbReference>
<comment type="similarity">
    <text evidence="1 4">Belongs to the D-isomer specific 2-hydroxyacid dehydrogenase family.</text>
</comment>
<dbReference type="Pfam" id="PF02826">
    <property type="entry name" value="2-Hacid_dh_C"/>
    <property type="match status" value="1"/>
</dbReference>
<proteinExistence type="inferred from homology"/>
<evidence type="ECO:0000256" key="3">
    <source>
        <dbReference type="ARBA" id="ARBA00023027"/>
    </source>
</evidence>
<dbReference type="InterPro" id="IPR029753">
    <property type="entry name" value="D-isomer_DH_CS"/>
</dbReference>
<gene>
    <name evidence="7" type="ORF">IFO67_09875</name>
</gene>
<dbReference type="PROSITE" id="PS00671">
    <property type="entry name" value="D_2_HYDROXYACID_DH_3"/>
    <property type="match status" value="1"/>
</dbReference>
<evidence type="ECO:0000259" key="5">
    <source>
        <dbReference type="Pfam" id="PF00389"/>
    </source>
</evidence>
<protein>
    <submittedName>
        <fullName evidence="7">D-2-hydroxyacid dehydrogenase</fullName>
    </submittedName>
</protein>
<sequence length="315" mass="33375">MITIVCPERDAVGAQFRAPAIEHRWIEHPATTQAELVARLAGAQVAIINKLKLGAAEIAALPELRMIAVAATGADNIDLAACRERGIVVSNVRGYAVDTVPEHAMMLILALRRRLLDYVADVRAGRWARSENFCFFDHPIGDLAGATLGVVGRGGLGQGVARLGEAFGMRVLFAEHRGATTVREGYAAFEQVLAEADVISLHCPLKDNTRGLIGAAELARMKPTAILVNTSRGGLVDEVALAEALRAGLIAGAATDVLSTEPPRDGNPLLDADLPNLIVTPHVAWASAQAMQRLADQVIDNIEAFAAGAPRNRLA</sequence>
<dbReference type="Proteomes" id="UP000603602">
    <property type="component" value="Unassembled WGS sequence"/>
</dbReference>
<dbReference type="SUPFAM" id="SSF51735">
    <property type="entry name" value="NAD(P)-binding Rossmann-fold domains"/>
    <property type="match status" value="1"/>
</dbReference>
<dbReference type="CDD" id="cd12162">
    <property type="entry name" value="2-Hacid_dh_4"/>
    <property type="match status" value="1"/>
</dbReference>
<dbReference type="InterPro" id="IPR006139">
    <property type="entry name" value="D-isomer_2_OHA_DH_cat_dom"/>
</dbReference>
<evidence type="ECO:0000256" key="2">
    <source>
        <dbReference type="ARBA" id="ARBA00023002"/>
    </source>
</evidence>
<feature type="domain" description="D-isomer specific 2-hydroxyacid dehydrogenase catalytic" evidence="5">
    <location>
        <begin position="29"/>
        <end position="312"/>
    </location>
</feature>
<dbReference type="PANTHER" id="PTHR43761:SF1">
    <property type="entry name" value="D-ISOMER SPECIFIC 2-HYDROXYACID DEHYDROGENASE CATALYTIC DOMAIN-CONTAINING PROTEIN-RELATED"/>
    <property type="match status" value="1"/>
</dbReference>
<evidence type="ECO:0000256" key="4">
    <source>
        <dbReference type="RuleBase" id="RU003719"/>
    </source>
</evidence>
<dbReference type="Pfam" id="PF00389">
    <property type="entry name" value="2-Hacid_dh"/>
    <property type="match status" value="1"/>
</dbReference>
<dbReference type="RefSeq" id="WP_187718041.1">
    <property type="nucleotide sequence ID" value="NZ_JACTAH010000002.1"/>
</dbReference>
<dbReference type="SUPFAM" id="SSF52283">
    <property type="entry name" value="Formate/glycerate dehydrogenase catalytic domain-like"/>
    <property type="match status" value="1"/>
</dbReference>
<feature type="domain" description="D-isomer specific 2-hydroxyacid dehydrogenase NAD-binding" evidence="6">
    <location>
        <begin position="105"/>
        <end position="284"/>
    </location>
</feature>
<keyword evidence="3" id="KW-0520">NAD</keyword>